<keyword evidence="1" id="KW-1133">Transmembrane helix</keyword>
<feature type="transmembrane region" description="Helical" evidence="1">
    <location>
        <begin position="93"/>
        <end position="116"/>
    </location>
</feature>
<dbReference type="PANTHER" id="PTHR40394:SF2">
    <property type="entry name" value="QUINOL:CYTOCHROME C OXIDOREDUCTASE MEMBRANE PROTEIN"/>
    <property type="match status" value="1"/>
</dbReference>
<evidence type="ECO:0000313" key="3">
    <source>
        <dbReference type="Proteomes" id="UP000285794"/>
    </source>
</evidence>
<gene>
    <name evidence="2" type="ORF">DWB61_07090</name>
</gene>
<name>A0A425Y354_9BACT</name>
<evidence type="ECO:0000313" key="2">
    <source>
        <dbReference type="EMBL" id="RRG22570.1"/>
    </source>
</evidence>
<dbReference type="Pfam" id="PF11821">
    <property type="entry name" value="ActD"/>
    <property type="match status" value="1"/>
</dbReference>
<keyword evidence="1" id="KW-0472">Membrane</keyword>
<accession>A0A425Y354</accession>
<dbReference type="RefSeq" id="WP_125030197.1">
    <property type="nucleotide sequence ID" value="NZ_JAPXVP010000001.1"/>
</dbReference>
<protein>
    <submittedName>
        <fullName evidence="2">DUF3341 domain-containing protein</fullName>
    </submittedName>
</protein>
<comment type="caution">
    <text evidence="2">The sequence shown here is derived from an EMBL/GenBank/DDBJ whole genome shotgun (WGS) entry which is preliminary data.</text>
</comment>
<dbReference type="OrthoDB" id="9792475at2"/>
<proteinExistence type="predicted"/>
<feature type="transmembrane region" description="Helical" evidence="1">
    <location>
        <begin position="52"/>
        <end position="73"/>
    </location>
</feature>
<dbReference type="AlphaFoldDB" id="A0A425Y354"/>
<reference evidence="2 3" key="1">
    <citation type="submission" date="2018-07" db="EMBL/GenBank/DDBJ databases">
        <title>Draft genome sequence of Ancylomarina sp. M1P.</title>
        <authorList>
            <person name="Yadav S."/>
            <person name="Villanueva L."/>
            <person name="Damste J.S.S."/>
        </authorList>
    </citation>
    <scope>NUCLEOTIDE SEQUENCE [LARGE SCALE GENOMIC DNA]</scope>
    <source>
        <strain evidence="2 3">M1P</strain>
    </source>
</reference>
<dbReference type="InterPro" id="IPR021776">
    <property type="entry name" value="ActD"/>
</dbReference>
<dbReference type="EMBL" id="QQWG01000005">
    <property type="protein sequence ID" value="RRG22570.1"/>
    <property type="molecule type" value="Genomic_DNA"/>
</dbReference>
<keyword evidence="3" id="KW-1185">Reference proteome</keyword>
<keyword evidence="1" id="KW-0812">Transmembrane</keyword>
<organism evidence="2 3">
    <name type="scientific">Ancylomarina euxinus</name>
    <dbReference type="NCBI Taxonomy" id="2283627"/>
    <lineage>
        <taxon>Bacteria</taxon>
        <taxon>Pseudomonadati</taxon>
        <taxon>Bacteroidota</taxon>
        <taxon>Bacteroidia</taxon>
        <taxon>Marinilabiliales</taxon>
        <taxon>Marinifilaceae</taxon>
        <taxon>Ancylomarina</taxon>
    </lineage>
</organism>
<dbReference type="PANTHER" id="PTHR40394">
    <property type="entry name" value="LIPOPROTEIN-RELATED"/>
    <property type="match status" value="1"/>
</dbReference>
<dbReference type="Proteomes" id="UP000285794">
    <property type="component" value="Unassembled WGS sequence"/>
</dbReference>
<evidence type="ECO:0000256" key="1">
    <source>
        <dbReference type="SAM" id="Phobius"/>
    </source>
</evidence>
<sequence>MRSYISAYFTDEEDLLRASKTLMEKKILILDVLTPLPVHGLDKVLGLKESKLPTVGFIAGAIGTLFAFGFQTWTFVVDYPLFIGGKPHFSIPSFIPITFEVTVLFAAVAMVFAFLFRSKLGLGAKNKIHDERITDDRFVIIIEANENDEHFNNVKAILEQEAAHEIQLKEHK</sequence>